<protein>
    <submittedName>
        <fullName evidence="1">Uncharacterized protein</fullName>
    </submittedName>
</protein>
<comment type="caution">
    <text evidence="1">The sequence shown here is derived from an EMBL/GenBank/DDBJ whole genome shotgun (WGS) entry which is preliminary data.</text>
</comment>
<keyword evidence="2" id="KW-1185">Reference proteome</keyword>
<organism evidence="1 2">
    <name type="scientific">Eleginops maclovinus</name>
    <name type="common">Patagonian blennie</name>
    <name type="synonym">Eleginus maclovinus</name>
    <dbReference type="NCBI Taxonomy" id="56733"/>
    <lineage>
        <taxon>Eukaryota</taxon>
        <taxon>Metazoa</taxon>
        <taxon>Chordata</taxon>
        <taxon>Craniata</taxon>
        <taxon>Vertebrata</taxon>
        <taxon>Euteleostomi</taxon>
        <taxon>Actinopterygii</taxon>
        <taxon>Neopterygii</taxon>
        <taxon>Teleostei</taxon>
        <taxon>Neoteleostei</taxon>
        <taxon>Acanthomorphata</taxon>
        <taxon>Eupercaria</taxon>
        <taxon>Perciformes</taxon>
        <taxon>Notothenioidei</taxon>
        <taxon>Eleginopidae</taxon>
        <taxon>Eleginops</taxon>
    </lineage>
</organism>
<accession>A0AAN8ARB1</accession>
<dbReference type="Proteomes" id="UP001346869">
    <property type="component" value="Unassembled WGS sequence"/>
</dbReference>
<proteinExistence type="predicted"/>
<evidence type="ECO:0000313" key="2">
    <source>
        <dbReference type="Proteomes" id="UP001346869"/>
    </source>
</evidence>
<evidence type="ECO:0000313" key="1">
    <source>
        <dbReference type="EMBL" id="KAK5872276.1"/>
    </source>
</evidence>
<gene>
    <name evidence="1" type="ORF">PBY51_012992</name>
</gene>
<dbReference type="AlphaFoldDB" id="A0AAN8ARB1"/>
<sequence>MLARTTTTTISLGASHPHPVCGAGSRVEQVVRQANSGLAGGCKALWQREGEEKGGGAVVSWWASSASQTHFIDLLIG</sequence>
<reference evidence="1 2" key="1">
    <citation type="journal article" date="2023" name="Genes (Basel)">
        <title>Chromosome-Level Genome Assembly and Circadian Gene Repertoire of the Patagonia Blennie Eleginops maclovinus-The Closest Ancestral Proxy of Antarctic Cryonotothenioids.</title>
        <authorList>
            <person name="Cheng C.C."/>
            <person name="Rivera-Colon A.G."/>
            <person name="Minhas B.F."/>
            <person name="Wilson L."/>
            <person name="Rayamajhi N."/>
            <person name="Vargas-Chacoff L."/>
            <person name="Catchen J.M."/>
        </authorList>
    </citation>
    <scope>NUCLEOTIDE SEQUENCE [LARGE SCALE GENOMIC DNA]</scope>
    <source>
        <strain evidence="1">JMC-PN-2008</strain>
    </source>
</reference>
<reference evidence="1 2" key="2">
    <citation type="journal article" date="2023" name="Mol. Biol. Evol.">
        <title>Genomics of Secondarily Temperate Adaptation in the Only Non-Antarctic Icefish.</title>
        <authorList>
            <person name="Rivera-Colon A.G."/>
            <person name="Rayamajhi N."/>
            <person name="Minhas B.F."/>
            <person name="Madrigal G."/>
            <person name="Bilyk K.T."/>
            <person name="Yoon V."/>
            <person name="Hune M."/>
            <person name="Gregory S."/>
            <person name="Cheng C.H.C."/>
            <person name="Catchen J.M."/>
        </authorList>
    </citation>
    <scope>NUCLEOTIDE SEQUENCE [LARGE SCALE GENOMIC DNA]</scope>
    <source>
        <strain evidence="1">JMC-PN-2008</strain>
    </source>
</reference>
<name>A0AAN8ARB1_ELEMC</name>
<dbReference type="EMBL" id="JAUZQC010000004">
    <property type="protein sequence ID" value="KAK5872276.1"/>
    <property type="molecule type" value="Genomic_DNA"/>
</dbReference>